<protein>
    <recommendedName>
        <fullName evidence="3">Cutinase</fullName>
    </recommendedName>
</protein>
<evidence type="ECO:0008006" key="3">
    <source>
        <dbReference type="Google" id="ProtNLM"/>
    </source>
</evidence>
<reference evidence="1" key="1">
    <citation type="submission" date="2022-12" db="EMBL/GenBank/DDBJ databases">
        <title>Marinomonas 15G1-11 sp. nov, isolated from marine algae.</title>
        <authorList>
            <person name="Butt M."/>
            <person name="Choi D.G."/>
            <person name="Kim J.M."/>
            <person name="Lee J.K."/>
            <person name="Baek J.H."/>
            <person name="Jeon C.O."/>
        </authorList>
    </citation>
    <scope>NUCLEOTIDE SEQUENCE</scope>
    <source>
        <strain evidence="1">15G1-11</strain>
    </source>
</reference>
<keyword evidence="2" id="KW-1185">Reference proteome</keyword>
<comment type="caution">
    <text evidence="1">The sequence shown here is derived from an EMBL/GenBank/DDBJ whole genome shotgun (WGS) entry which is preliminary data.</text>
</comment>
<evidence type="ECO:0000313" key="1">
    <source>
        <dbReference type="EMBL" id="MCZ2722318.1"/>
    </source>
</evidence>
<proteinExistence type="predicted"/>
<gene>
    <name evidence="1" type="ORF">O1D97_11930</name>
</gene>
<dbReference type="EMBL" id="JAPUBN010000017">
    <property type="protein sequence ID" value="MCZ2722318.1"/>
    <property type="molecule type" value="Genomic_DNA"/>
</dbReference>
<evidence type="ECO:0000313" key="2">
    <source>
        <dbReference type="Proteomes" id="UP001149719"/>
    </source>
</evidence>
<sequence length="194" mass="21756">MTSLINRAVPNSMKHIIGLLLIVALYAPMKDIINLISDSLKQHTIELTNISFGGVLPWQESLSKSAYQKVSTTNTLSTPQLIYTKLKFTNPTNKTVIYRDIWLNFEHENGALEYTTDYNLYDMTTRSRLVGRSIELGPNSSISVLASYRFIPSYPNSTPKSVTVSWEGENLLRNSACNYSVSNSSLNSFSKTCL</sequence>
<name>A0ABT4JVA1_9GAMM</name>
<dbReference type="Proteomes" id="UP001149719">
    <property type="component" value="Unassembled WGS sequence"/>
</dbReference>
<dbReference type="RefSeq" id="WP_269125867.1">
    <property type="nucleotide sequence ID" value="NZ_JAPUBN010000017.1"/>
</dbReference>
<organism evidence="1 2">
    <name type="scientific">Marinomonas phaeophyticola</name>
    <dbReference type="NCBI Taxonomy" id="3004091"/>
    <lineage>
        <taxon>Bacteria</taxon>
        <taxon>Pseudomonadati</taxon>
        <taxon>Pseudomonadota</taxon>
        <taxon>Gammaproteobacteria</taxon>
        <taxon>Oceanospirillales</taxon>
        <taxon>Oceanospirillaceae</taxon>
        <taxon>Marinomonas</taxon>
    </lineage>
</organism>
<accession>A0ABT4JVA1</accession>